<comment type="caution">
    <text evidence="1">The sequence shown here is derived from an EMBL/GenBank/DDBJ whole genome shotgun (WGS) entry which is preliminary data.</text>
</comment>
<protein>
    <submittedName>
        <fullName evidence="1">Uncharacterized protein</fullName>
    </submittedName>
</protein>
<dbReference type="Proteomes" id="UP001152562">
    <property type="component" value="Unassembled WGS sequence"/>
</dbReference>
<accession>A0A9P0T3D1</accession>
<keyword evidence="2" id="KW-1185">Reference proteome</keyword>
<evidence type="ECO:0000313" key="1">
    <source>
        <dbReference type="EMBL" id="CAH4008942.1"/>
    </source>
</evidence>
<name>A0A9P0T3D1_PIEBR</name>
<evidence type="ECO:0000313" key="2">
    <source>
        <dbReference type="Proteomes" id="UP001152562"/>
    </source>
</evidence>
<proteinExistence type="predicted"/>
<gene>
    <name evidence="1" type="ORF">PIBRA_LOCUS3117</name>
</gene>
<reference evidence="1" key="1">
    <citation type="submission" date="2022-05" db="EMBL/GenBank/DDBJ databases">
        <authorList>
            <person name="Okamura Y."/>
        </authorList>
    </citation>
    <scope>NUCLEOTIDE SEQUENCE</scope>
</reference>
<sequence>MLIVLLCLPCVLSAPLHMLMPMQYPIAPMQPMPDMQLMEMQRLRNNPFLMNQPQPLVFLLPNDPPNELKTKADYGEEDEELNSVVIDAPETQPPRALVLLPNGRFSIGDFISAIPWLPIEVNVPDSISWAYNGIANGIGSIISIIGQRLPFQRPSDGMKVNNQLRQNAAKPVMFLPYNTQVMHLPIEV</sequence>
<dbReference type="AlphaFoldDB" id="A0A9P0T3D1"/>
<organism evidence="1 2">
    <name type="scientific">Pieris brassicae</name>
    <name type="common">White butterfly</name>
    <name type="synonym">Large white butterfly</name>
    <dbReference type="NCBI Taxonomy" id="7116"/>
    <lineage>
        <taxon>Eukaryota</taxon>
        <taxon>Metazoa</taxon>
        <taxon>Ecdysozoa</taxon>
        <taxon>Arthropoda</taxon>
        <taxon>Hexapoda</taxon>
        <taxon>Insecta</taxon>
        <taxon>Pterygota</taxon>
        <taxon>Neoptera</taxon>
        <taxon>Endopterygota</taxon>
        <taxon>Lepidoptera</taxon>
        <taxon>Glossata</taxon>
        <taxon>Ditrysia</taxon>
        <taxon>Papilionoidea</taxon>
        <taxon>Pieridae</taxon>
        <taxon>Pierinae</taxon>
        <taxon>Pieris</taxon>
    </lineage>
</organism>
<dbReference type="EMBL" id="CALOZG010000003">
    <property type="protein sequence ID" value="CAH4008942.1"/>
    <property type="molecule type" value="Genomic_DNA"/>
</dbReference>